<dbReference type="RefSeq" id="XP_058332149.1">
    <property type="nucleotide sequence ID" value="XM_058473146.1"/>
</dbReference>
<keyword evidence="2" id="KW-1185">Reference proteome</keyword>
<accession>A0A9W9TS03</accession>
<sequence>MMAQHPLPTLVPMLIDPELMKGDEPTRQATAVLEQFNAAVASGDVEALKSCFYADQAYWKDSLALTYHLRTFLGPNVIAAAFLQTKVLRGLPQGLQVDGGAVFLPATPVLVSAARFSRTSGRPTKHGLMRNPEAIYRLSYQVPNRIPGCHVQRKDLAFTCTGEW</sequence>
<dbReference type="InterPro" id="IPR032710">
    <property type="entry name" value="NTF2-like_dom_sf"/>
</dbReference>
<evidence type="ECO:0000313" key="2">
    <source>
        <dbReference type="Proteomes" id="UP001150941"/>
    </source>
</evidence>
<dbReference type="Proteomes" id="UP001150941">
    <property type="component" value="Unassembled WGS sequence"/>
</dbReference>
<name>A0A9W9TS03_9EURO</name>
<reference evidence="1" key="1">
    <citation type="submission" date="2022-11" db="EMBL/GenBank/DDBJ databases">
        <authorList>
            <person name="Petersen C."/>
        </authorList>
    </citation>
    <scope>NUCLEOTIDE SEQUENCE</scope>
    <source>
        <strain evidence="1">IBT 19713</strain>
    </source>
</reference>
<comment type="caution">
    <text evidence="1">The sequence shown here is derived from an EMBL/GenBank/DDBJ whole genome shotgun (WGS) entry which is preliminary data.</text>
</comment>
<dbReference type="EMBL" id="JAPQKS010000003">
    <property type="protein sequence ID" value="KAJ5239230.1"/>
    <property type="molecule type" value="Genomic_DNA"/>
</dbReference>
<evidence type="ECO:0000313" key="1">
    <source>
        <dbReference type="EMBL" id="KAJ5239230.1"/>
    </source>
</evidence>
<protein>
    <recommendedName>
        <fullName evidence="3">Nuclear transport factor 2 family protein</fullName>
    </recommendedName>
</protein>
<reference evidence="1" key="2">
    <citation type="journal article" date="2023" name="IMA Fungus">
        <title>Comparative genomic study of the Penicillium genus elucidates a diverse pangenome and 15 lateral gene transfer events.</title>
        <authorList>
            <person name="Petersen C."/>
            <person name="Sorensen T."/>
            <person name="Nielsen M.R."/>
            <person name="Sondergaard T.E."/>
            <person name="Sorensen J.L."/>
            <person name="Fitzpatrick D.A."/>
            <person name="Frisvad J.C."/>
            <person name="Nielsen K.L."/>
        </authorList>
    </citation>
    <scope>NUCLEOTIDE SEQUENCE</scope>
    <source>
        <strain evidence="1">IBT 19713</strain>
    </source>
</reference>
<dbReference type="GeneID" id="83200449"/>
<dbReference type="SUPFAM" id="SSF54427">
    <property type="entry name" value="NTF2-like"/>
    <property type="match status" value="1"/>
</dbReference>
<gene>
    <name evidence="1" type="ORF">N7468_003849</name>
</gene>
<evidence type="ECO:0008006" key="3">
    <source>
        <dbReference type="Google" id="ProtNLM"/>
    </source>
</evidence>
<dbReference type="OrthoDB" id="74360at2759"/>
<organism evidence="1 2">
    <name type="scientific">Penicillium chermesinum</name>
    <dbReference type="NCBI Taxonomy" id="63820"/>
    <lineage>
        <taxon>Eukaryota</taxon>
        <taxon>Fungi</taxon>
        <taxon>Dikarya</taxon>
        <taxon>Ascomycota</taxon>
        <taxon>Pezizomycotina</taxon>
        <taxon>Eurotiomycetes</taxon>
        <taxon>Eurotiomycetidae</taxon>
        <taxon>Eurotiales</taxon>
        <taxon>Aspergillaceae</taxon>
        <taxon>Penicillium</taxon>
    </lineage>
</organism>
<dbReference type="AlphaFoldDB" id="A0A9W9TS03"/>
<proteinExistence type="predicted"/>